<dbReference type="InterPro" id="IPR007914">
    <property type="entry name" value="UPF0193"/>
</dbReference>
<dbReference type="AlphaFoldDB" id="A0A177BDJ2"/>
<evidence type="ECO:0000313" key="2">
    <source>
        <dbReference type="Proteomes" id="UP000078046"/>
    </source>
</evidence>
<evidence type="ECO:0000313" key="1">
    <source>
        <dbReference type="EMBL" id="OAF71631.1"/>
    </source>
</evidence>
<dbReference type="PANTHER" id="PTHR28348:SF1">
    <property type="entry name" value="UPF0193 PROTEIN EVG1"/>
    <property type="match status" value="1"/>
</dbReference>
<dbReference type="Proteomes" id="UP000078046">
    <property type="component" value="Unassembled WGS sequence"/>
</dbReference>
<accession>A0A177BDJ2</accession>
<dbReference type="PANTHER" id="PTHR28348">
    <property type="entry name" value="UPF0193 PROTEIN EVG1"/>
    <property type="match status" value="1"/>
</dbReference>
<comment type="caution">
    <text evidence="1">The sequence shown here is derived from an EMBL/GenBank/DDBJ whole genome shotgun (WGS) entry which is preliminary data.</text>
</comment>
<gene>
    <name evidence="1" type="ORF">A3Q56_00605</name>
</gene>
<name>A0A177BDJ2_9BILA</name>
<organism evidence="1 2">
    <name type="scientific">Intoshia linei</name>
    <dbReference type="NCBI Taxonomy" id="1819745"/>
    <lineage>
        <taxon>Eukaryota</taxon>
        <taxon>Metazoa</taxon>
        <taxon>Spiralia</taxon>
        <taxon>Lophotrochozoa</taxon>
        <taxon>Mesozoa</taxon>
        <taxon>Orthonectida</taxon>
        <taxon>Rhopaluridae</taxon>
        <taxon>Intoshia</taxon>
    </lineage>
</organism>
<protein>
    <submittedName>
        <fullName evidence="1">Uncharacterized protein</fullName>
    </submittedName>
</protein>
<dbReference type="EMBL" id="LWCA01000036">
    <property type="protein sequence ID" value="OAF71631.1"/>
    <property type="molecule type" value="Genomic_DNA"/>
</dbReference>
<keyword evidence="2" id="KW-1185">Reference proteome</keyword>
<proteinExistence type="predicted"/>
<reference evidence="1 2" key="1">
    <citation type="submission" date="2016-04" db="EMBL/GenBank/DDBJ databases">
        <title>The genome of Intoshia linei affirms orthonectids as highly simplified spiralians.</title>
        <authorList>
            <person name="Mikhailov K.V."/>
            <person name="Slusarev G.S."/>
            <person name="Nikitin M.A."/>
            <person name="Logacheva M.D."/>
            <person name="Penin A."/>
            <person name="Aleoshin V."/>
            <person name="Panchin Y.V."/>
        </authorList>
    </citation>
    <scope>NUCLEOTIDE SEQUENCE [LARGE SCALE GENOMIC DNA]</scope>
    <source>
        <strain evidence="1">Intl2013</strain>
        <tissue evidence="1">Whole animal</tissue>
    </source>
</reference>
<dbReference type="Pfam" id="PF05250">
    <property type="entry name" value="UPF0193"/>
    <property type="match status" value="1"/>
</dbReference>
<sequence length="204" mass="24565">MTDNSQIVKNGGFWNPGKSHTDLINESKLTMFQRRQINDVIKDGQILSLRCNPHSSKYNQDIVLKKSKIEKNNYIPKLRKKQDIIDGGLYEREKYIPRCNKIPLDENEKKRYINLLVYGKNVKKKNIEAQIKFKKRLLNEKLKSMENFDNDFRFNELNKEINERENFLQEMKMMGKEMKYKNQINFEISQRLREMELLDKKIKQ</sequence>
<dbReference type="OrthoDB" id="189770at2759"/>